<accession>A0A450XTC8</accession>
<sequence>MPIRMMRYVTDILLPHPNLPLRQYLLCIGREPLTMAKGLDTLDLRYGYGLLDMRTWIVAT</sequence>
<dbReference type="EMBL" id="CAADFM010000165">
    <property type="protein sequence ID" value="VFK17230.1"/>
    <property type="molecule type" value="Genomic_DNA"/>
</dbReference>
<organism evidence="2">
    <name type="scientific">Candidatus Kentrum sp. LPFa</name>
    <dbReference type="NCBI Taxonomy" id="2126335"/>
    <lineage>
        <taxon>Bacteria</taxon>
        <taxon>Pseudomonadati</taxon>
        <taxon>Pseudomonadota</taxon>
        <taxon>Gammaproteobacteria</taxon>
        <taxon>Candidatus Kentrum</taxon>
    </lineage>
</organism>
<dbReference type="EMBL" id="CAADFP010000170">
    <property type="protein sequence ID" value="VFK32554.1"/>
    <property type="molecule type" value="Genomic_DNA"/>
</dbReference>
<reference evidence="2" key="1">
    <citation type="submission" date="2019-02" db="EMBL/GenBank/DDBJ databases">
        <authorList>
            <person name="Gruber-Vodicka R. H."/>
            <person name="Seah K. B. B."/>
        </authorList>
    </citation>
    <scope>NUCLEOTIDE SEQUENCE</scope>
    <source>
        <strain evidence="1">BECK_S312</strain>
        <strain evidence="2">BECK_S426</strain>
    </source>
</reference>
<evidence type="ECO:0000313" key="1">
    <source>
        <dbReference type="EMBL" id="VFK17230.1"/>
    </source>
</evidence>
<evidence type="ECO:0000313" key="2">
    <source>
        <dbReference type="EMBL" id="VFK32554.1"/>
    </source>
</evidence>
<proteinExistence type="predicted"/>
<gene>
    <name evidence="1" type="ORF">BECKLPF1236A_GA0070988_101657</name>
    <name evidence="2" type="ORF">BECKLPF1236C_GA0070990_101708</name>
</gene>
<protein>
    <submittedName>
        <fullName evidence="2">Uncharacterized protein</fullName>
    </submittedName>
</protein>
<dbReference type="AlphaFoldDB" id="A0A450XTC8"/>
<name>A0A450XTC8_9GAMM</name>